<evidence type="ECO:0000256" key="1">
    <source>
        <dbReference type="ARBA" id="ARBA00006499"/>
    </source>
</evidence>
<organism evidence="4 5">
    <name type="scientific">Stenotrophomonas nematodicola</name>
    <dbReference type="NCBI Taxonomy" id="2656746"/>
    <lineage>
        <taxon>Bacteria</taxon>
        <taxon>Pseudomonadati</taxon>
        <taxon>Pseudomonadota</taxon>
        <taxon>Gammaproteobacteria</taxon>
        <taxon>Lysobacterales</taxon>
        <taxon>Lysobacteraceae</taxon>
        <taxon>Stenotrophomonas</taxon>
    </lineage>
</organism>
<dbReference type="RefSeq" id="WP_394164268.1">
    <property type="nucleotide sequence ID" value="NZ_JBHGCJ010000014.1"/>
</dbReference>
<dbReference type="SUPFAM" id="SSF53474">
    <property type="entry name" value="alpha/beta-Hydrolases"/>
    <property type="match status" value="1"/>
</dbReference>
<dbReference type="Gene3D" id="3.40.50.1820">
    <property type="entry name" value="alpha/beta hydrolase"/>
    <property type="match status" value="1"/>
</dbReference>
<dbReference type="InterPro" id="IPR003140">
    <property type="entry name" value="PLipase/COase/thioEstase"/>
</dbReference>
<proteinExistence type="inferred from homology"/>
<evidence type="ECO:0000259" key="3">
    <source>
        <dbReference type="Pfam" id="PF02230"/>
    </source>
</evidence>
<dbReference type="Pfam" id="PF02230">
    <property type="entry name" value="Abhydrolase_2"/>
    <property type="match status" value="1"/>
</dbReference>
<comment type="caution">
    <text evidence="4">The sequence shown here is derived from an EMBL/GenBank/DDBJ whole genome shotgun (WGS) entry which is preliminary data.</text>
</comment>
<dbReference type="PANTHER" id="PTHR10655">
    <property type="entry name" value="LYSOPHOSPHOLIPASE-RELATED"/>
    <property type="match status" value="1"/>
</dbReference>
<reference evidence="4 5" key="1">
    <citation type="submission" date="2024-09" db="EMBL/GenBank/DDBJ databases">
        <authorList>
            <consortium name="All-Russian atlas of soil microorganisms"/>
            <consortium name="as a basis for the search for new antimicrobial producers and enzymes with unique properties"/>
            <person name="Sokolova E.A."/>
            <person name="Voronina E.N."/>
        </authorList>
    </citation>
    <scope>NUCLEOTIDE SEQUENCE [LARGE SCALE GENOMIC DNA]</scope>
    <source>
        <strain evidence="4 5">AF-22b-331.1</strain>
    </source>
</reference>
<sequence>MSALHAVARPATGPAQGLVVLLHGVGSNERSLLGLAQGLDPRLQVALPRAPLAFGPDAFGWFSVRFGAQGPVIDPGQAEASRQLLIDYVRRLQAQQGVDAAHTLVAGFSQGGIMSAGVALTAPRVAQRFAVLSGRILPEIAAHIPADIAAHGVQGLILHGEQDSKLPFALATAASARLQALGVRHALHGYPADHTLTPAMQADFHAWSARQLLAAA</sequence>
<dbReference type="InterPro" id="IPR029058">
    <property type="entry name" value="AB_hydrolase_fold"/>
</dbReference>
<dbReference type="Proteomes" id="UP001605261">
    <property type="component" value="Unassembled WGS sequence"/>
</dbReference>
<name>A0ABW7D0N8_9GAMM</name>
<evidence type="ECO:0000256" key="2">
    <source>
        <dbReference type="ARBA" id="ARBA00022801"/>
    </source>
</evidence>
<comment type="similarity">
    <text evidence="1">Belongs to the AB hydrolase superfamily. AB hydrolase 2 family.</text>
</comment>
<feature type="domain" description="Phospholipase/carboxylesterase/thioesterase" evidence="3">
    <location>
        <begin position="11"/>
        <end position="198"/>
    </location>
</feature>
<dbReference type="InterPro" id="IPR050565">
    <property type="entry name" value="LYPA1-2/EST-like"/>
</dbReference>
<dbReference type="GO" id="GO:0016787">
    <property type="term" value="F:hydrolase activity"/>
    <property type="evidence" value="ECO:0007669"/>
    <property type="project" value="UniProtKB-KW"/>
</dbReference>
<keyword evidence="5" id="KW-1185">Reference proteome</keyword>
<accession>A0ABW7D0N8</accession>
<evidence type="ECO:0000313" key="5">
    <source>
        <dbReference type="Proteomes" id="UP001605261"/>
    </source>
</evidence>
<dbReference type="PANTHER" id="PTHR10655:SF17">
    <property type="entry name" value="LYSOPHOSPHOLIPASE-LIKE PROTEIN 1"/>
    <property type="match status" value="1"/>
</dbReference>
<dbReference type="EMBL" id="JBHGCJ010000014">
    <property type="protein sequence ID" value="MFG6110777.1"/>
    <property type="molecule type" value="Genomic_DNA"/>
</dbReference>
<protein>
    <submittedName>
        <fullName evidence="4">Alpha/beta hydrolase</fullName>
    </submittedName>
</protein>
<keyword evidence="2 4" id="KW-0378">Hydrolase</keyword>
<gene>
    <name evidence="4" type="ORF">ACEU0G_000656</name>
</gene>
<evidence type="ECO:0000313" key="4">
    <source>
        <dbReference type="EMBL" id="MFG6110777.1"/>
    </source>
</evidence>